<sequence>MSLGRVSRRMASFDRLRLTGVLRLNHISELSVMNG</sequence>
<reference evidence="1" key="2">
    <citation type="journal article" date="2015" name="Fish Shellfish Immunol.">
        <title>Early steps in the European eel (Anguilla anguilla)-Vibrio vulnificus interaction in the gills: Role of the RtxA13 toxin.</title>
        <authorList>
            <person name="Callol A."/>
            <person name="Pajuelo D."/>
            <person name="Ebbesson L."/>
            <person name="Teles M."/>
            <person name="MacKenzie S."/>
            <person name="Amaro C."/>
        </authorList>
    </citation>
    <scope>NUCLEOTIDE SEQUENCE</scope>
</reference>
<reference evidence="1" key="1">
    <citation type="submission" date="2014-11" db="EMBL/GenBank/DDBJ databases">
        <authorList>
            <person name="Amaro Gonzalez C."/>
        </authorList>
    </citation>
    <scope>NUCLEOTIDE SEQUENCE</scope>
</reference>
<dbReference type="EMBL" id="GBXM01050905">
    <property type="protein sequence ID" value="JAH57672.1"/>
    <property type="molecule type" value="Transcribed_RNA"/>
</dbReference>
<name>A0A0E9TW12_ANGAN</name>
<protein>
    <submittedName>
        <fullName evidence="1">Uncharacterized protein</fullName>
    </submittedName>
</protein>
<organism evidence="1">
    <name type="scientific">Anguilla anguilla</name>
    <name type="common">European freshwater eel</name>
    <name type="synonym">Muraena anguilla</name>
    <dbReference type="NCBI Taxonomy" id="7936"/>
    <lineage>
        <taxon>Eukaryota</taxon>
        <taxon>Metazoa</taxon>
        <taxon>Chordata</taxon>
        <taxon>Craniata</taxon>
        <taxon>Vertebrata</taxon>
        <taxon>Euteleostomi</taxon>
        <taxon>Actinopterygii</taxon>
        <taxon>Neopterygii</taxon>
        <taxon>Teleostei</taxon>
        <taxon>Anguilliformes</taxon>
        <taxon>Anguillidae</taxon>
        <taxon>Anguilla</taxon>
    </lineage>
</organism>
<evidence type="ECO:0000313" key="1">
    <source>
        <dbReference type="EMBL" id="JAH57672.1"/>
    </source>
</evidence>
<proteinExistence type="predicted"/>
<dbReference type="AlphaFoldDB" id="A0A0E9TW12"/>
<accession>A0A0E9TW12</accession>